<dbReference type="Pfam" id="PF01613">
    <property type="entry name" value="Flavin_Reduct"/>
    <property type="match status" value="1"/>
</dbReference>
<dbReference type="InterPro" id="IPR002563">
    <property type="entry name" value="Flavin_Rdtase-like_dom"/>
</dbReference>
<keyword evidence="3" id="KW-0288">FMN</keyword>
<evidence type="ECO:0000256" key="1">
    <source>
        <dbReference type="ARBA" id="ARBA00001917"/>
    </source>
</evidence>
<evidence type="ECO:0000256" key="4">
    <source>
        <dbReference type="ARBA" id="ARBA00038054"/>
    </source>
</evidence>
<dbReference type="OrthoDB" id="9794638at2"/>
<evidence type="ECO:0000256" key="3">
    <source>
        <dbReference type="ARBA" id="ARBA00022643"/>
    </source>
</evidence>
<dbReference type="STRING" id="37928.SAMN04489742_0445"/>
<dbReference type="InterPro" id="IPR012349">
    <property type="entry name" value="Split_barrel_FMN-bd"/>
</dbReference>
<dbReference type="EMBL" id="FNKH01000002">
    <property type="protein sequence ID" value="SDQ28446.1"/>
    <property type="molecule type" value="Genomic_DNA"/>
</dbReference>
<dbReference type="SUPFAM" id="SSF50475">
    <property type="entry name" value="FMN-binding split barrel"/>
    <property type="match status" value="1"/>
</dbReference>
<keyword evidence="2" id="KW-0285">Flavoprotein</keyword>
<dbReference type="RefSeq" id="WP_074699028.1">
    <property type="nucleotide sequence ID" value="NZ_CP018863.1"/>
</dbReference>
<sequence>MTANWAEDRVKVAPNHWLDIARPTSALSLITTVDAAGSMNAAPFATLVRVSQDPLHLAFTAAEDSDTCANIRATGEFAVNFIPFEEELLKQVLVAAHPWPGGVDEIAQARLTAFPAIKIAPPLLAQCYAHLELEAEWIKLWSGRCMIVGRVVAVSARADCLDDNQELIWEKTQPVHFWGSKRGPSFSQMGAPVTVLPD</sequence>
<proteinExistence type="inferred from homology"/>
<dbReference type="GO" id="GO:0010181">
    <property type="term" value="F:FMN binding"/>
    <property type="evidence" value="ECO:0007669"/>
    <property type="project" value="InterPro"/>
</dbReference>
<dbReference type="Gene3D" id="2.30.110.10">
    <property type="entry name" value="Electron Transport, Fmn-binding Protein, Chain A"/>
    <property type="match status" value="1"/>
</dbReference>
<dbReference type="PANTHER" id="PTHR33798:SF5">
    <property type="entry name" value="FLAVIN REDUCTASE LIKE DOMAIN-CONTAINING PROTEIN"/>
    <property type="match status" value="1"/>
</dbReference>
<evidence type="ECO:0000256" key="2">
    <source>
        <dbReference type="ARBA" id="ARBA00022630"/>
    </source>
</evidence>
<gene>
    <name evidence="6" type="ORF">SAMN04489742_0445</name>
</gene>
<dbReference type="SMART" id="SM00903">
    <property type="entry name" value="Flavin_Reduct"/>
    <property type="match status" value="1"/>
</dbReference>
<accession>A0A1H0ZN20</accession>
<dbReference type="PANTHER" id="PTHR33798">
    <property type="entry name" value="FLAVOPROTEIN OXYGENASE"/>
    <property type="match status" value="1"/>
</dbReference>
<keyword evidence="7" id="KW-1185">Reference proteome</keyword>
<comment type="similarity">
    <text evidence="4">Belongs to the flavoredoxin family.</text>
</comment>
<evidence type="ECO:0000313" key="7">
    <source>
        <dbReference type="Proteomes" id="UP000181917"/>
    </source>
</evidence>
<dbReference type="GO" id="GO:0016646">
    <property type="term" value="F:oxidoreductase activity, acting on the CH-NH group of donors, NAD or NADP as acceptor"/>
    <property type="evidence" value="ECO:0007669"/>
    <property type="project" value="UniProtKB-ARBA"/>
</dbReference>
<name>A0A1H0ZN20_9MICC</name>
<evidence type="ECO:0000313" key="6">
    <source>
        <dbReference type="EMBL" id="SDQ28446.1"/>
    </source>
</evidence>
<dbReference type="KEGG" id="acry:AC20117_15065"/>
<reference evidence="6 7" key="1">
    <citation type="submission" date="2016-10" db="EMBL/GenBank/DDBJ databases">
        <authorList>
            <person name="de Groot N.N."/>
        </authorList>
    </citation>
    <scope>NUCLEOTIDE SEQUENCE [LARGE SCALE GENOMIC DNA]</scope>
    <source>
        <strain evidence="6 7">DSM 20117</strain>
    </source>
</reference>
<comment type="cofactor">
    <cofactor evidence="1">
        <name>FMN</name>
        <dbReference type="ChEBI" id="CHEBI:58210"/>
    </cofactor>
</comment>
<protein>
    <submittedName>
        <fullName evidence="6">NADH-FMN oxidoreductase RutF, flavin reductase (DIM6/NTAB) family</fullName>
    </submittedName>
</protein>
<dbReference type="Proteomes" id="UP000181917">
    <property type="component" value="Unassembled WGS sequence"/>
</dbReference>
<organism evidence="6 7">
    <name type="scientific">Crystallibacter crystallopoietes</name>
    <dbReference type="NCBI Taxonomy" id="37928"/>
    <lineage>
        <taxon>Bacteria</taxon>
        <taxon>Bacillati</taxon>
        <taxon>Actinomycetota</taxon>
        <taxon>Actinomycetes</taxon>
        <taxon>Micrococcales</taxon>
        <taxon>Micrococcaceae</taxon>
        <taxon>Crystallibacter</taxon>
    </lineage>
</organism>
<dbReference type="AlphaFoldDB" id="A0A1H0ZN20"/>
<evidence type="ECO:0000259" key="5">
    <source>
        <dbReference type="SMART" id="SM00903"/>
    </source>
</evidence>
<feature type="domain" description="Flavin reductase like" evidence="5">
    <location>
        <begin position="20"/>
        <end position="176"/>
    </location>
</feature>